<feature type="transmembrane region" description="Helical" evidence="1">
    <location>
        <begin position="211"/>
        <end position="233"/>
    </location>
</feature>
<dbReference type="Proteomes" id="UP000016638">
    <property type="component" value="Unassembled WGS sequence"/>
</dbReference>
<protein>
    <submittedName>
        <fullName evidence="2">Putative membrane protein</fullName>
    </submittedName>
</protein>
<name>U2VD94_9ACTN</name>
<dbReference type="RefSeq" id="WP_021725035.1">
    <property type="nucleotide sequence ID" value="NZ_AWEZ01000007.1"/>
</dbReference>
<feature type="transmembrane region" description="Helical" evidence="1">
    <location>
        <begin position="46"/>
        <end position="67"/>
    </location>
</feature>
<proteinExistence type="predicted"/>
<feature type="transmembrane region" description="Helical" evidence="1">
    <location>
        <begin position="88"/>
        <end position="111"/>
    </location>
</feature>
<keyword evidence="1" id="KW-1133">Transmembrane helix</keyword>
<sequence length="239" mass="25013">MSTWGRIAVKEYGLSLLVCAVSSMAVGVIAAIRLPQTVGSPMVSGLASGIGIVPVSVGVLMSTACVSDRFSTRIIGSAVCAGRSRANIYASLVLVSAVFVFESIALCVLGCRVCESVMGPYNETIGSGWDIFGDILACAIPLAVFVFLVVFIALLAQEPAKATITMIMVLFSLVAIMMTLVQGGASCPLAMAHPIVFMRWLSERSLSYADVALGEGFAAFWVVSLLGGSWLVLRGCELS</sequence>
<accession>U2VD94</accession>
<dbReference type="AlphaFoldDB" id="U2VD94"/>
<gene>
    <name evidence="2" type="ORF">HMPREF1316_2424</name>
</gene>
<feature type="transmembrane region" description="Helical" evidence="1">
    <location>
        <begin position="12"/>
        <end position="34"/>
    </location>
</feature>
<comment type="caution">
    <text evidence="2">The sequence shown here is derived from an EMBL/GenBank/DDBJ whole genome shotgun (WGS) entry which is preliminary data.</text>
</comment>
<evidence type="ECO:0000313" key="3">
    <source>
        <dbReference type="Proteomes" id="UP000016638"/>
    </source>
</evidence>
<feature type="transmembrane region" description="Helical" evidence="1">
    <location>
        <begin position="167"/>
        <end position="191"/>
    </location>
</feature>
<dbReference type="EMBL" id="AWEZ01000007">
    <property type="protein sequence ID" value="ERL10556.1"/>
    <property type="molecule type" value="Genomic_DNA"/>
</dbReference>
<dbReference type="STRING" id="1125712.HMPREF1316_2424"/>
<reference evidence="2 3" key="1">
    <citation type="submission" date="2013-08" db="EMBL/GenBank/DDBJ databases">
        <authorList>
            <person name="Durkin A.S."/>
            <person name="Haft D.R."/>
            <person name="McCorrison J."/>
            <person name="Torralba M."/>
            <person name="Gillis M."/>
            <person name="Haft D.H."/>
            <person name="Methe B."/>
            <person name="Sutton G."/>
            <person name="Nelson K.E."/>
        </authorList>
    </citation>
    <scope>NUCLEOTIDE SEQUENCE [LARGE SCALE GENOMIC DNA]</scope>
    <source>
        <strain evidence="2 3">F0195</strain>
    </source>
</reference>
<evidence type="ECO:0000313" key="2">
    <source>
        <dbReference type="EMBL" id="ERL10556.1"/>
    </source>
</evidence>
<feature type="transmembrane region" description="Helical" evidence="1">
    <location>
        <begin position="131"/>
        <end position="155"/>
    </location>
</feature>
<evidence type="ECO:0000256" key="1">
    <source>
        <dbReference type="SAM" id="Phobius"/>
    </source>
</evidence>
<organism evidence="2 3">
    <name type="scientific">Olsenella profusa F0195</name>
    <dbReference type="NCBI Taxonomy" id="1125712"/>
    <lineage>
        <taxon>Bacteria</taxon>
        <taxon>Bacillati</taxon>
        <taxon>Actinomycetota</taxon>
        <taxon>Coriobacteriia</taxon>
        <taxon>Coriobacteriales</taxon>
        <taxon>Atopobiaceae</taxon>
        <taxon>Olsenella</taxon>
    </lineage>
</organism>
<keyword evidence="1" id="KW-0812">Transmembrane</keyword>
<keyword evidence="1" id="KW-0472">Membrane</keyword>
<keyword evidence="3" id="KW-1185">Reference proteome</keyword>